<dbReference type="Proteomes" id="UP001596435">
    <property type="component" value="Unassembled WGS sequence"/>
</dbReference>
<proteinExistence type="predicted"/>
<gene>
    <name evidence="2" type="ORF">ACFQMG_24155</name>
</gene>
<evidence type="ECO:0000313" key="3">
    <source>
        <dbReference type="Proteomes" id="UP001596435"/>
    </source>
</evidence>
<dbReference type="RefSeq" id="WP_345704313.1">
    <property type="nucleotide sequence ID" value="NZ_BAABKV010000001.1"/>
</dbReference>
<organism evidence="2 3">
    <name type="scientific">Kitasatospora paranensis</name>
    <dbReference type="NCBI Taxonomy" id="258053"/>
    <lineage>
        <taxon>Bacteria</taxon>
        <taxon>Bacillati</taxon>
        <taxon>Actinomycetota</taxon>
        <taxon>Actinomycetes</taxon>
        <taxon>Kitasatosporales</taxon>
        <taxon>Streptomycetaceae</taxon>
        <taxon>Kitasatospora</taxon>
    </lineage>
</organism>
<dbReference type="EC" id="1.-.-.-" evidence="2"/>
<accession>A0ABW2G1U6</accession>
<dbReference type="CDD" id="cd01097">
    <property type="entry name" value="Tetrahydromethanopterin_reductase"/>
    <property type="match status" value="1"/>
</dbReference>
<dbReference type="Gene3D" id="3.20.20.30">
    <property type="entry name" value="Luciferase-like domain"/>
    <property type="match status" value="1"/>
</dbReference>
<evidence type="ECO:0000313" key="2">
    <source>
        <dbReference type="EMBL" id="MFC7182647.1"/>
    </source>
</evidence>
<sequence length="350" mass="37512">MTDTAAGPLRLDAIAPEGVGRIVAAAREAENRGLDRFTMSETAHNPFLQLARAADRTASIELATGVAIAFARTPMALAYEAWGLHEASGGRAVIGLGSQVKPHILRRYGMPWDRPVARMKEYVGAVRAIWNSWQTGERLAFRGEFYTHTLMTPVFDPGPVAQGTPPILLAGVGPLMTAAAGAVADGLVCHPFSSLPYLTGTVLPGVLAARAKAEAEGAAWTSRPFEVVGSVLTATGRTEEELAANRVLIRERIAFYASTPAYRGVLDTHGWGGLHEELHRLSVRGRWQEMGELIDDEVFDAFAVAGEPAEAAREIHRRYAGRVTRLSVSGPSEADPDLMLDVLAAVRALG</sequence>
<keyword evidence="3" id="KW-1185">Reference proteome</keyword>
<dbReference type="NCBIfam" id="TIGR03617">
    <property type="entry name" value="F420_MSMEG_2256"/>
    <property type="match status" value="1"/>
</dbReference>
<protein>
    <submittedName>
        <fullName evidence="2">TIGR03617 family F420-dependent LLM class oxidoreductase</fullName>
        <ecNumber evidence="2">1.-.-.-</ecNumber>
    </submittedName>
</protein>
<dbReference type="SUPFAM" id="SSF51679">
    <property type="entry name" value="Bacterial luciferase-like"/>
    <property type="match status" value="1"/>
</dbReference>
<reference evidence="3" key="1">
    <citation type="journal article" date="2019" name="Int. J. Syst. Evol. Microbiol.">
        <title>The Global Catalogue of Microorganisms (GCM) 10K type strain sequencing project: providing services to taxonomists for standard genome sequencing and annotation.</title>
        <authorList>
            <consortium name="The Broad Institute Genomics Platform"/>
            <consortium name="The Broad Institute Genome Sequencing Center for Infectious Disease"/>
            <person name="Wu L."/>
            <person name="Ma J."/>
        </authorList>
    </citation>
    <scope>NUCLEOTIDE SEQUENCE [LARGE SCALE GENOMIC DNA]</scope>
    <source>
        <strain evidence="3">CGMCC 1.12859</strain>
    </source>
</reference>
<dbReference type="PANTHER" id="PTHR43244">
    <property type="match status" value="1"/>
</dbReference>
<keyword evidence="2" id="KW-0560">Oxidoreductase</keyword>
<dbReference type="PANTHER" id="PTHR43244:SF2">
    <property type="entry name" value="CONSERVED HYPOTHETICAL ALANINE AND PROLINE-RICH PROTEIN"/>
    <property type="match status" value="1"/>
</dbReference>
<dbReference type="Pfam" id="PF00296">
    <property type="entry name" value="Bac_luciferase"/>
    <property type="match status" value="1"/>
</dbReference>
<dbReference type="EMBL" id="JBHTAJ010000050">
    <property type="protein sequence ID" value="MFC7182647.1"/>
    <property type="molecule type" value="Genomic_DNA"/>
</dbReference>
<name>A0ABW2G1U6_9ACTN</name>
<feature type="domain" description="Luciferase-like" evidence="1">
    <location>
        <begin position="17"/>
        <end position="322"/>
    </location>
</feature>
<comment type="caution">
    <text evidence="2">The sequence shown here is derived from an EMBL/GenBank/DDBJ whole genome shotgun (WGS) entry which is preliminary data.</text>
</comment>
<dbReference type="InterPro" id="IPR019919">
    <property type="entry name" value="Lucif-like_OxRdtase_MSMEG_2256"/>
</dbReference>
<dbReference type="GO" id="GO:0016491">
    <property type="term" value="F:oxidoreductase activity"/>
    <property type="evidence" value="ECO:0007669"/>
    <property type="project" value="UniProtKB-KW"/>
</dbReference>
<dbReference type="InterPro" id="IPR050564">
    <property type="entry name" value="F420-G6PD/mer"/>
</dbReference>
<dbReference type="InterPro" id="IPR011251">
    <property type="entry name" value="Luciferase-like_dom"/>
</dbReference>
<evidence type="ECO:0000259" key="1">
    <source>
        <dbReference type="Pfam" id="PF00296"/>
    </source>
</evidence>
<dbReference type="InterPro" id="IPR036661">
    <property type="entry name" value="Luciferase-like_sf"/>
</dbReference>